<evidence type="ECO:0000313" key="5">
    <source>
        <dbReference type="Proteomes" id="UP000554235"/>
    </source>
</evidence>
<dbReference type="Pfam" id="PF07350">
    <property type="entry name" value="Gig2-like"/>
    <property type="match status" value="1"/>
</dbReference>
<dbReference type="GO" id="GO:0006351">
    <property type="term" value="P:DNA-templated transcription"/>
    <property type="evidence" value="ECO:0007669"/>
    <property type="project" value="InterPro"/>
</dbReference>
<keyword evidence="1" id="KW-0539">Nucleus</keyword>
<dbReference type="SMART" id="SM00906">
    <property type="entry name" value="Fungal_trans"/>
    <property type="match status" value="1"/>
</dbReference>
<dbReference type="OrthoDB" id="8249012at2759"/>
<feature type="region of interest" description="Disordered" evidence="2">
    <location>
        <begin position="1"/>
        <end position="66"/>
    </location>
</feature>
<gene>
    <name evidence="4" type="ORF">FALBO_2782</name>
</gene>
<dbReference type="PANTHER" id="PTHR30613:SF1">
    <property type="entry name" value="DUF1479 DOMAIN PROTEIN (AFU_ORTHOLOGUE AFUA_5G09280)"/>
    <property type="match status" value="1"/>
</dbReference>
<proteinExistence type="predicted"/>
<dbReference type="EMBL" id="JAADYS010000368">
    <property type="protein sequence ID" value="KAF4470302.1"/>
    <property type="molecule type" value="Genomic_DNA"/>
</dbReference>
<dbReference type="Gene3D" id="2.60.120.330">
    <property type="entry name" value="B-lactam Antibiotic, Isopenicillin N Synthase, Chain"/>
    <property type="match status" value="1"/>
</dbReference>
<dbReference type="CDD" id="cd12148">
    <property type="entry name" value="fungal_TF_MHR"/>
    <property type="match status" value="1"/>
</dbReference>
<protein>
    <submittedName>
        <fullName evidence="4">Duf1479 domain-containing protein</fullName>
    </submittedName>
</protein>
<evidence type="ECO:0000259" key="3">
    <source>
        <dbReference type="SMART" id="SM00906"/>
    </source>
</evidence>
<feature type="compositionally biased region" description="Basic residues" evidence="2">
    <location>
        <begin position="37"/>
        <end position="46"/>
    </location>
</feature>
<evidence type="ECO:0000313" key="4">
    <source>
        <dbReference type="EMBL" id="KAF4470302.1"/>
    </source>
</evidence>
<feature type="domain" description="Xylanolytic transcriptional activator regulatory" evidence="3">
    <location>
        <begin position="272"/>
        <end position="344"/>
    </location>
</feature>
<comment type="caution">
    <text evidence="4">The sequence shown here is derived from an EMBL/GenBank/DDBJ whole genome shotgun (WGS) entry which is preliminary data.</text>
</comment>
<keyword evidence="5" id="KW-1185">Reference proteome</keyword>
<name>A0A8H4LJ21_9HYPO</name>
<dbReference type="InterPro" id="IPR007219">
    <property type="entry name" value="XnlR_reg_dom"/>
</dbReference>
<evidence type="ECO:0000256" key="2">
    <source>
        <dbReference type="SAM" id="MobiDB-lite"/>
    </source>
</evidence>
<dbReference type="Proteomes" id="UP000554235">
    <property type="component" value="Unassembled WGS sequence"/>
</dbReference>
<dbReference type="AlphaFoldDB" id="A0A8H4LJ21"/>
<dbReference type="Pfam" id="PF04082">
    <property type="entry name" value="Fungal_trans"/>
    <property type="match status" value="1"/>
</dbReference>
<dbReference type="GO" id="GO:0003677">
    <property type="term" value="F:DNA binding"/>
    <property type="evidence" value="ECO:0007669"/>
    <property type="project" value="InterPro"/>
</dbReference>
<dbReference type="InterPro" id="IPR027443">
    <property type="entry name" value="IPNS-like_sf"/>
</dbReference>
<sequence>MNDPQSPNAGKGTARPYRSKKQRPGKSCTFELAAPIKKGRIPKSRRTGAPQPEAPTPDSPAWEPFQGTVTPNRTALYVGNSSDQDVYLLRHLPFDETNSFGRTNWRVWKIFADERAPAYFTASIVIVCQRSSLTWMQSYPNTLLDAKDDIYDLDQVNTMVNPYQPHLLGLYYKYVHPSLPILEPREHIEASIAAGTIPASLVASIYSSAIPFWHHSLELKDVTPIARSPLCNLIFRAVSLEARTPSLQTIQAMLLYMQLLPVYIREPNHPGFWALTCQLVGLAQETGLHIDPANWNICSSERHLRRILWWAVYMHDKWLAHWLGRPSHIDDRQFSVERLTIEDFQKVATQPMDAHLANSTTAFAMLTRLTIVLSSVMDNFYTINRSSCVMSPEEALSRASQCQAQLRDCLAQQGSVLLRPSRGINVPYYAFVFAYYGIAVSIQRALFACVGGTSYYDIDRETILFQDLFDVFEDLLKQDDLNGLWLSYCKSNMAIIGSFIITALLSSTDESVYQTRQAILDGFRGLLQQLADRFEFAPLPLLRLNLFCPLLEERFSMLKQSIVRPEDKDRLVESYHRLTKALAEEAERISKLGPKAIPEINFSDIEANNGHLPDGLVDTVQRTGCVIIRGVVPEEEASGWEAELRTYTKKHPKIAGFPKHDPQNFSLFWTRPHVQVRSHPRMLKAMHSVSQLWHVSRDDALFDMASQVVYADRFRIRHPSKDQEYTLNAHQDSGAMERWEDPEYRACYQKIFEGEWEDYDPWNADHRSDAKTDLYSTGMSCSAFRSFQGWISLSHTGRGEGTLRLVQAPTIASSANGQKEDEPWGLYQATDRNYRSAPNSLCSSIPALDSCTLG</sequence>
<evidence type="ECO:0000256" key="1">
    <source>
        <dbReference type="ARBA" id="ARBA00023242"/>
    </source>
</evidence>
<organism evidence="4 5">
    <name type="scientific">Fusarium albosuccineum</name>
    <dbReference type="NCBI Taxonomy" id="1237068"/>
    <lineage>
        <taxon>Eukaryota</taxon>
        <taxon>Fungi</taxon>
        <taxon>Dikarya</taxon>
        <taxon>Ascomycota</taxon>
        <taxon>Pezizomycotina</taxon>
        <taxon>Sordariomycetes</taxon>
        <taxon>Hypocreomycetidae</taxon>
        <taxon>Hypocreales</taxon>
        <taxon>Nectriaceae</taxon>
        <taxon>Fusarium</taxon>
        <taxon>Fusarium decemcellulare species complex</taxon>
    </lineage>
</organism>
<dbReference type="SUPFAM" id="SSF51197">
    <property type="entry name" value="Clavaminate synthase-like"/>
    <property type="match status" value="1"/>
</dbReference>
<reference evidence="4 5" key="1">
    <citation type="submission" date="2020-01" db="EMBL/GenBank/DDBJ databases">
        <title>Identification and distribution of gene clusters putatively required for synthesis of sphingolipid metabolism inhibitors in phylogenetically diverse species of the filamentous fungus Fusarium.</title>
        <authorList>
            <person name="Kim H.-S."/>
            <person name="Busman M."/>
            <person name="Brown D.W."/>
            <person name="Divon H."/>
            <person name="Uhlig S."/>
            <person name="Proctor R.H."/>
        </authorList>
    </citation>
    <scope>NUCLEOTIDE SEQUENCE [LARGE SCALE GENOMIC DNA]</scope>
    <source>
        <strain evidence="4 5">NRRL 20459</strain>
    </source>
</reference>
<dbReference type="InterPro" id="IPR010856">
    <property type="entry name" value="Gig2-like"/>
</dbReference>
<accession>A0A8H4LJ21</accession>
<dbReference type="PANTHER" id="PTHR30613">
    <property type="entry name" value="UNCHARACTERIZED PROTEIN YBIU-RELATED"/>
    <property type="match status" value="1"/>
</dbReference>
<dbReference type="GO" id="GO:0008270">
    <property type="term" value="F:zinc ion binding"/>
    <property type="evidence" value="ECO:0007669"/>
    <property type="project" value="InterPro"/>
</dbReference>